<sequence>MIDLRALREDPERLRASQRARGEDDGVVDRLLDLDGRRRSALTSFETLRAEQKSFGKSVSRASGDERERLLARAKELAQQVKEAEGEADRLGEELDALLKAVPNVVEDGVPPGGEEDFVLLEHVGTPTEFDFAPKDHLELGEALGAIDMERGAKVSGARFYYLTGVGARLQYALLNLAMEQAVSNGFVPMYPPVLVKPDAMEGTGFLGAHAAEVYHLEEDDLYLVGTSEVPLAAYHMNEIVDALPRRYAAWSSCFRREAGSYGKDTRGIIRVHQFDKIEMFSYCDPADAHEEHLRLLEWEKEMLAKVEIPYRVIDVAAGDLGASAARKYDCEAWVPSQGTYREVTSTSNCTQFQARRLSVRHKDADGRNQPVATLNGTLATTRWMVAILENHQRADGSVRVPEALRRFLGTDVLEPVAR</sequence>
<dbReference type="GO" id="GO:0004828">
    <property type="term" value="F:serine-tRNA ligase activity"/>
    <property type="evidence" value="ECO:0007669"/>
    <property type="project" value="UniProtKB-EC"/>
</dbReference>
<dbReference type="EC" id="6.1.1.11" evidence="6"/>
<dbReference type="InterPro" id="IPR006195">
    <property type="entry name" value="aa-tRNA-synth_II"/>
</dbReference>
<evidence type="ECO:0000256" key="3">
    <source>
        <dbReference type="ARBA" id="ARBA00022840"/>
    </source>
</evidence>
<gene>
    <name evidence="6 10" type="primary">serS</name>
    <name evidence="10" type="ORF">ACFQ11_12375</name>
</gene>
<dbReference type="PIRSF" id="PIRSF001529">
    <property type="entry name" value="Ser-tRNA-synth_IIa"/>
    <property type="match status" value="1"/>
</dbReference>
<dbReference type="InterPro" id="IPR015866">
    <property type="entry name" value="Ser-tRNA-synth_1_N"/>
</dbReference>
<dbReference type="Pfam" id="PF00587">
    <property type="entry name" value="tRNA-synt_2b"/>
    <property type="match status" value="1"/>
</dbReference>
<keyword evidence="2 6" id="KW-0547">Nucleotide-binding</keyword>
<feature type="binding site" evidence="6">
    <location>
        <begin position="343"/>
        <end position="346"/>
    </location>
    <ligand>
        <name>ATP</name>
        <dbReference type="ChEBI" id="CHEBI:30616"/>
    </ligand>
</feature>
<feature type="coiled-coil region" evidence="7">
    <location>
        <begin position="67"/>
        <end position="101"/>
    </location>
</feature>
<evidence type="ECO:0000313" key="11">
    <source>
        <dbReference type="Proteomes" id="UP001596972"/>
    </source>
</evidence>
<feature type="domain" description="Aminoacyl-transfer RNA synthetases class-II family profile" evidence="9">
    <location>
        <begin position="136"/>
        <end position="402"/>
    </location>
</feature>
<dbReference type="Proteomes" id="UP001596972">
    <property type="component" value="Unassembled WGS sequence"/>
</dbReference>
<accession>A0ABW3EN36</accession>
<dbReference type="InterPro" id="IPR010978">
    <property type="entry name" value="tRNA-bd_arm"/>
</dbReference>
<feature type="binding site" evidence="6">
    <location>
        <position position="272"/>
    </location>
    <ligand>
        <name>ATP</name>
        <dbReference type="ChEBI" id="CHEBI:30616"/>
    </ligand>
</feature>
<evidence type="ECO:0000259" key="9">
    <source>
        <dbReference type="PROSITE" id="PS50862"/>
    </source>
</evidence>
<dbReference type="InterPro" id="IPR045864">
    <property type="entry name" value="aa-tRNA-synth_II/BPL/LPL"/>
</dbReference>
<dbReference type="PRINTS" id="PR00981">
    <property type="entry name" value="TRNASYNTHSER"/>
</dbReference>
<dbReference type="SUPFAM" id="SSF46589">
    <property type="entry name" value="tRNA-binding arm"/>
    <property type="match status" value="1"/>
</dbReference>
<keyword evidence="11" id="KW-1185">Reference proteome</keyword>
<dbReference type="Gene3D" id="1.10.287.40">
    <property type="entry name" value="Serine-tRNA synthetase, tRNA binding domain"/>
    <property type="match status" value="1"/>
</dbReference>
<dbReference type="InterPro" id="IPR042103">
    <property type="entry name" value="SerRS_1_N_sf"/>
</dbReference>
<evidence type="ECO:0000256" key="7">
    <source>
        <dbReference type="SAM" id="Coils"/>
    </source>
</evidence>
<feature type="binding site" evidence="6">
    <location>
        <begin position="256"/>
        <end position="258"/>
    </location>
    <ligand>
        <name>ATP</name>
        <dbReference type="ChEBI" id="CHEBI:30616"/>
    </ligand>
</feature>
<feature type="binding site" evidence="6">
    <location>
        <position position="279"/>
    </location>
    <ligand>
        <name>L-serine</name>
        <dbReference type="ChEBI" id="CHEBI:33384"/>
    </ligand>
</feature>
<keyword evidence="3 6" id="KW-0067">ATP-binding</keyword>
<evidence type="ECO:0000256" key="5">
    <source>
        <dbReference type="ARBA" id="ARBA00023146"/>
    </source>
</evidence>
<organism evidence="10 11">
    <name type="scientific">Actinomadura sediminis</name>
    <dbReference type="NCBI Taxonomy" id="1038904"/>
    <lineage>
        <taxon>Bacteria</taxon>
        <taxon>Bacillati</taxon>
        <taxon>Actinomycetota</taxon>
        <taxon>Actinomycetes</taxon>
        <taxon>Streptosporangiales</taxon>
        <taxon>Thermomonosporaceae</taxon>
        <taxon>Actinomadura</taxon>
    </lineage>
</organism>
<keyword evidence="4 6" id="KW-0648">Protein biosynthesis</keyword>
<dbReference type="Pfam" id="PF02403">
    <property type="entry name" value="Seryl_tRNA_N"/>
    <property type="match status" value="1"/>
</dbReference>
<dbReference type="PANTHER" id="PTHR11778">
    <property type="entry name" value="SERYL-TRNA SYNTHETASE"/>
    <property type="match status" value="1"/>
</dbReference>
<keyword evidence="1 6" id="KW-0436">Ligase</keyword>
<comment type="caution">
    <text evidence="10">The sequence shown here is derived from an EMBL/GenBank/DDBJ whole genome shotgun (WGS) entry which is preliminary data.</text>
</comment>
<reference evidence="11" key="1">
    <citation type="journal article" date="2019" name="Int. J. Syst. Evol. Microbiol.">
        <title>The Global Catalogue of Microorganisms (GCM) 10K type strain sequencing project: providing services to taxonomists for standard genome sequencing and annotation.</title>
        <authorList>
            <consortium name="The Broad Institute Genomics Platform"/>
            <consortium name="The Broad Institute Genome Sequencing Center for Infectious Disease"/>
            <person name="Wu L."/>
            <person name="Ma J."/>
        </authorList>
    </citation>
    <scope>NUCLEOTIDE SEQUENCE [LARGE SCALE GENOMIC DNA]</scope>
    <source>
        <strain evidence="11">JCM 31202</strain>
    </source>
</reference>
<evidence type="ECO:0000256" key="6">
    <source>
        <dbReference type="HAMAP-Rule" id="MF_00176"/>
    </source>
</evidence>
<evidence type="ECO:0000256" key="2">
    <source>
        <dbReference type="ARBA" id="ARBA00022741"/>
    </source>
</evidence>
<dbReference type="NCBIfam" id="TIGR00414">
    <property type="entry name" value="serS"/>
    <property type="match status" value="1"/>
</dbReference>
<keyword evidence="6" id="KW-0963">Cytoplasm</keyword>
<dbReference type="PROSITE" id="PS50862">
    <property type="entry name" value="AA_TRNA_LIGASE_II"/>
    <property type="match status" value="1"/>
</dbReference>
<comment type="catalytic activity">
    <reaction evidence="6">
        <text>tRNA(Sec) + L-serine + ATP = L-seryl-tRNA(Sec) + AMP + diphosphate + H(+)</text>
        <dbReference type="Rhea" id="RHEA:42580"/>
        <dbReference type="Rhea" id="RHEA-COMP:9742"/>
        <dbReference type="Rhea" id="RHEA-COMP:10128"/>
        <dbReference type="ChEBI" id="CHEBI:15378"/>
        <dbReference type="ChEBI" id="CHEBI:30616"/>
        <dbReference type="ChEBI" id="CHEBI:33019"/>
        <dbReference type="ChEBI" id="CHEBI:33384"/>
        <dbReference type="ChEBI" id="CHEBI:78442"/>
        <dbReference type="ChEBI" id="CHEBI:78533"/>
        <dbReference type="ChEBI" id="CHEBI:456215"/>
        <dbReference type="EC" id="6.1.1.11"/>
    </reaction>
</comment>
<dbReference type="InterPro" id="IPR002317">
    <property type="entry name" value="Ser-tRNA-ligase_type_1"/>
</dbReference>
<comment type="subcellular location">
    <subcellularLocation>
        <location evidence="6">Cytoplasm</location>
    </subcellularLocation>
</comment>
<dbReference type="InterPro" id="IPR033729">
    <property type="entry name" value="SerRS_core"/>
</dbReference>
<comment type="domain">
    <text evidence="6">Consists of two distinct domains, a catalytic core and a N-terminal extension that is involved in tRNA binding.</text>
</comment>
<dbReference type="RefSeq" id="WP_378298403.1">
    <property type="nucleotide sequence ID" value="NZ_JBHTJA010000018.1"/>
</dbReference>
<dbReference type="Gene3D" id="3.30.930.10">
    <property type="entry name" value="Bira Bifunctional Protein, Domain 2"/>
    <property type="match status" value="1"/>
</dbReference>
<feature type="binding site" evidence="6">
    <location>
        <position position="378"/>
    </location>
    <ligand>
        <name>L-serine</name>
        <dbReference type="ChEBI" id="CHEBI:33384"/>
    </ligand>
</feature>
<comment type="catalytic activity">
    <reaction evidence="6">
        <text>tRNA(Ser) + L-serine + ATP = L-seryl-tRNA(Ser) + AMP + diphosphate + H(+)</text>
        <dbReference type="Rhea" id="RHEA:12292"/>
        <dbReference type="Rhea" id="RHEA-COMP:9669"/>
        <dbReference type="Rhea" id="RHEA-COMP:9703"/>
        <dbReference type="ChEBI" id="CHEBI:15378"/>
        <dbReference type="ChEBI" id="CHEBI:30616"/>
        <dbReference type="ChEBI" id="CHEBI:33019"/>
        <dbReference type="ChEBI" id="CHEBI:33384"/>
        <dbReference type="ChEBI" id="CHEBI:78442"/>
        <dbReference type="ChEBI" id="CHEBI:78533"/>
        <dbReference type="ChEBI" id="CHEBI:456215"/>
        <dbReference type="EC" id="6.1.1.11"/>
    </reaction>
</comment>
<proteinExistence type="inferred from homology"/>
<evidence type="ECO:0000256" key="1">
    <source>
        <dbReference type="ARBA" id="ARBA00022598"/>
    </source>
</evidence>
<comment type="subunit">
    <text evidence="6">Homodimer. The tRNA molecule binds across the dimer.</text>
</comment>
<dbReference type="EMBL" id="JBHTJA010000018">
    <property type="protein sequence ID" value="MFD0901191.1"/>
    <property type="molecule type" value="Genomic_DNA"/>
</dbReference>
<feature type="binding site" evidence="6">
    <location>
        <begin position="227"/>
        <end position="229"/>
    </location>
    <ligand>
        <name>L-serine</name>
        <dbReference type="ChEBI" id="CHEBI:33384"/>
    </ligand>
</feature>
<evidence type="ECO:0000256" key="8">
    <source>
        <dbReference type="SAM" id="MobiDB-lite"/>
    </source>
</evidence>
<comment type="similarity">
    <text evidence="6">Belongs to the class-II aminoacyl-tRNA synthetase family. Type-1 seryl-tRNA synthetase subfamily.</text>
</comment>
<evidence type="ECO:0000256" key="4">
    <source>
        <dbReference type="ARBA" id="ARBA00022917"/>
    </source>
</evidence>
<dbReference type="SUPFAM" id="SSF55681">
    <property type="entry name" value="Class II aaRS and biotin synthetases"/>
    <property type="match status" value="1"/>
</dbReference>
<dbReference type="HAMAP" id="MF_00176">
    <property type="entry name" value="Ser_tRNA_synth_type1"/>
    <property type="match status" value="1"/>
</dbReference>
<evidence type="ECO:0000313" key="10">
    <source>
        <dbReference type="EMBL" id="MFD0901191.1"/>
    </source>
</evidence>
<comment type="pathway">
    <text evidence="6">Aminoacyl-tRNA biosynthesis; selenocysteinyl-tRNA(Sec) biosynthesis; L-seryl-tRNA(Sec) from L-serine and tRNA(Sec): step 1/1.</text>
</comment>
<dbReference type="InterPro" id="IPR002314">
    <property type="entry name" value="aa-tRNA-synt_IIb"/>
</dbReference>
<comment type="function">
    <text evidence="6">Catalyzes the attachment of serine to tRNA(Ser). Is also able to aminoacylate tRNA(Sec) with serine, to form the misacylated tRNA L-seryl-tRNA(Sec), which will be further converted into selenocysteinyl-tRNA(Sec).</text>
</comment>
<feature type="region of interest" description="Disordered" evidence="8">
    <location>
        <begin position="1"/>
        <end position="25"/>
    </location>
</feature>
<name>A0ABW3EN36_9ACTN</name>
<dbReference type="CDD" id="cd00770">
    <property type="entry name" value="SerRS_core"/>
    <property type="match status" value="1"/>
</dbReference>
<protein>
    <recommendedName>
        <fullName evidence="6">Serine--tRNA ligase</fullName>
        <ecNumber evidence="6">6.1.1.11</ecNumber>
    </recommendedName>
    <alternativeName>
        <fullName evidence="6">Seryl-tRNA synthetase</fullName>
        <shortName evidence="6">SerRS</shortName>
    </alternativeName>
    <alternativeName>
        <fullName evidence="6">Seryl-tRNA(Ser/Sec) synthetase</fullName>
    </alternativeName>
</protein>
<keyword evidence="5 6" id="KW-0030">Aminoacyl-tRNA synthetase</keyword>
<keyword evidence="7" id="KW-0175">Coiled coil</keyword>